<evidence type="ECO:0000313" key="3">
    <source>
        <dbReference type="Proteomes" id="UP001432166"/>
    </source>
</evidence>
<sequence length="75" mass="7886">MDQSLAPHEAEAAALGTAPAAGAPVWESDLADLETVPLVAVESLSPLRPTARVLAEVLRSRDRIWGDGEPQGRAE</sequence>
<proteinExistence type="predicted"/>
<gene>
    <name evidence="2" type="ORF">OG288_11805</name>
</gene>
<evidence type="ECO:0000256" key="1">
    <source>
        <dbReference type="SAM" id="MobiDB-lite"/>
    </source>
</evidence>
<dbReference type="RefSeq" id="WP_189777552.1">
    <property type="nucleotide sequence ID" value="NZ_BMVY01000031.1"/>
</dbReference>
<keyword evidence="3" id="KW-1185">Reference proteome</keyword>
<feature type="compositionally biased region" description="Low complexity" evidence="1">
    <location>
        <begin position="12"/>
        <end position="21"/>
    </location>
</feature>
<reference evidence="2" key="1">
    <citation type="submission" date="2022-10" db="EMBL/GenBank/DDBJ databases">
        <title>The complete genomes of actinobacterial strains from the NBC collection.</title>
        <authorList>
            <person name="Joergensen T.S."/>
            <person name="Alvarez Arevalo M."/>
            <person name="Sterndorff E.B."/>
            <person name="Faurdal D."/>
            <person name="Vuksanovic O."/>
            <person name="Mourched A.-S."/>
            <person name="Charusanti P."/>
            <person name="Shaw S."/>
            <person name="Blin K."/>
            <person name="Weber T."/>
        </authorList>
    </citation>
    <scope>NUCLEOTIDE SEQUENCE</scope>
    <source>
        <strain evidence="2">NBC_00189</strain>
    </source>
</reference>
<organism evidence="2 3">
    <name type="scientific">Streptomyces tauricus</name>
    <dbReference type="NCBI Taxonomy" id="68274"/>
    <lineage>
        <taxon>Bacteria</taxon>
        <taxon>Bacillati</taxon>
        <taxon>Actinomycetota</taxon>
        <taxon>Actinomycetes</taxon>
        <taxon>Kitasatosporales</taxon>
        <taxon>Streptomycetaceae</taxon>
        <taxon>Streptomyces</taxon>
        <taxon>Streptomyces aurantiacus group</taxon>
    </lineage>
</organism>
<accession>A0ABZ1JGP6</accession>
<evidence type="ECO:0000313" key="2">
    <source>
        <dbReference type="EMBL" id="WTP48928.1"/>
    </source>
</evidence>
<name>A0ABZ1JGP6_9ACTN</name>
<dbReference type="EMBL" id="CP108133">
    <property type="protein sequence ID" value="WTP48928.1"/>
    <property type="molecule type" value="Genomic_DNA"/>
</dbReference>
<dbReference type="Proteomes" id="UP001432166">
    <property type="component" value="Chromosome"/>
</dbReference>
<feature type="region of interest" description="Disordered" evidence="1">
    <location>
        <begin position="1"/>
        <end position="21"/>
    </location>
</feature>
<protein>
    <submittedName>
        <fullName evidence="2">Uncharacterized protein</fullName>
    </submittedName>
</protein>